<dbReference type="Gene3D" id="3.90.1110.10">
    <property type="entry name" value="RNA polymerase Rpb2, domain 2"/>
    <property type="match status" value="1"/>
</dbReference>
<evidence type="ECO:0000313" key="2">
    <source>
        <dbReference type="EMBL" id="MBX31686.1"/>
    </source>
</evidence>
<accession>A0A2P2MN74</accession>
<keyword evidence="1" id="KW-0472">Membrane</keyword>
<feature type="transmembrane region" description="Helical" evidence="1">
    <location>
        <begin position="15"/>
        <end position="34"/>
    </location>
</feature>
<name>A0A2P2MN74_RHIMU</name>
<dbReference type="GO" id="GO:0003899">
    <property type="term" value="F:DNA-directed RNA polymerase activity"/>
    <property type="evidence" value="ECO:0007669"/>
    <property type="project" value="InterPro"/>
</dbReference>
<dbReference type="GO" id="GO:0003677">
    <property type="term" value="F:DNA binding"/>
    <property type="evidence" value="ECO:0007669"/>
    <property type="project" value="InterPro"/>
</dbReference>
<proteinExistence type="predicted"/>
<dbReference type="GO" id="GO:0006351">
    <property type="term" value="P:DNA-templated transcription"/>
    <property type="evidence" value="ECO:0007669"/>
    <property type="project" value="InterPro"/>
</dbReference>
<keyword evidence="1" id="KW-1133">Transmembrane helix</keyword>
<keyword evidence="2" id="KW-0240">DNA-directed RNA polymerase</keyword>
<keyword evidence="2" id="KW-0804">Transcription</keyword>
<reference evidence="2" key="1">
    <citation type="submission" date="2018-02" db="EMBL/GenBank/DDBJ databases">
        <title>Rhizophora mucronata_Transcriptome.</title>
        <authorList>
            <person name="Meera S.P."/>
            <person name="Sreeshan A."/>
            <person name="Augustine A."/>
        </authorList>
    </citation>
    <scope>NUCLEOTIDE SEQUENCE</scope>
    <source>
        <tissue evidence="2">Leaf</tissue>
    </source>
</reference>
<protein>
    <submittedName>
        <fullName evidence="2">DNA-directed RNA polymerase III subunit 2</fullName>
    </submittedName>
</protein>
<dbReference type="InterPro" id="IPR037034">
    <property type="entry name" value="RNA_pol_Rpb2_2_sf"/>
</dbReference>
<dbReference type="GO" id="GO:0000428">
    <property type="term" value="C:DNA-directed RNA polymerase complex"/>
    <property type="evidence" value="ECO:0007669"/>
    <property type="project" value="UniProtKB-KW"/>
</dbReference>
<dbReference type="AlphaFoldDB" id="A0A2P2MN74"/>
<keyword evidence="1" id="KW-0812">Transmembrane</keyword>
<dbReference type="EMBL" id="GGEC01051202">
    <property type="protein sequence ID" value="MBX31686.1"/>
    <property type="molecule type" value="Transcribed_RNA"/>
</dbReference>
<organism evidence="2">
    <name type="scientific">Rhizophora mucronata</name>
    <name type="common">Asiatic mangrove</name>
    <dbReference type="NCBI Taxonomy" id="61149"/>
    <lineage>
        <taxon>Eukaryota</taxon>
        <taxon>Viridiplantae</taxon>
        <taxon>Streptophyta</taxon>
        <taxon>Embryophyta</taxon>
        <taxon>Tracheophyta</taxon>
        <taxon>Spermatophyta</taxon>
        <taxon>Magnoliopsida</taxon>
        <taxon>eudicotyledons</taxon>
        <taxon>Gunneridae</taxon>
        <taxon>Pentapetalae</taxon>
        <taxon>rosids</taxon>
        <taxon>fabids</taxon>
        <taxon>Malpighiales</taxon>
        <taxon>Rhizophoraceae</taxon>
        <taxon>Rhizophora</taxon>
    </lineage>
</organism>
<sequence>MLPLLAHSLCNSNPHSLFLLNVFPSLIFLVCLLLQVKRSSYAGAPVKENRALTILRDVFLANVPVYKNNFHPKCIYVGVMLRRMMEAMLNKDTMDDRVRCVFILFTYF</sequence>
<dbReference type="SUPFAM" id="SSF64484">
    <property type="entry name" value="beta and beta-prime subunits of DNA dependent RNA-polymerase"/>
    <property type="match status" value="1"/>
</dbReference>
<evidence type="ECO:0000256" key="1">
    <source>
        <dbReference type="SAM" id="Phobius"/>
    </source>
</evidence>